<gene>
    <name evidence="2" type="ORF">EJB05_35199</name>
</gene>
<comment type="caution">
    <text evidence="2">The sequence shown here is derived from an EMBL/GenBank/DDBJ whole genome shotgun (WGS) entry which is preliminary data.</text>
</comment>
<feature type="compositionally biased region" description="Basic residues" evidence="1">
    <location>
        <begin position="1"/>
        <end position="10"/>
    </location>
</feature>
<feature type="region of interest" description="Disordered" evidence="1">
    <location>
        <begin position="1"/>
        <end position="29"/>
    </location>
</feature>
<evidence type="ECO:0000256" key="1">
    <source>
        <dbReference type="SAM" id="MobiDB-lite"/>
    </source>
</evidence>
<accession>A0A5J9U5Z1</accession>
<keyword evidence="3" id="KW-1185">Reference proteome</keyword>
<evidence type="ECO:0000313" key="3">
    <source>
        <dbReference type="Proteomes" id="UP000324897"/>
    </source>
</evidence>
<evidence type="ECO:0000313" key="2">
    <source>
        <dbReference type="EMBL" id="TVU19069.1"/>
    </source>
</evidence>
<dbReference type="Gramene" id="TVU19069">
    <property type="protein sequence ID" value="TVU19069"/>
    <property type="gene ID" value="EJB05_35199"/>
</dbReference>
<feature type="non-terminal residue" evidence="2">
    <location>
        <position position="1"/>
    </location>
</feature>
<proteinExistence type="predicted"/>
<organism evidence="2 3">
    <name type="scientific">Eragrostis curvula</name>
    <name type="common">weeping love grass</name>
    <dbReference type="NCBI Taxonomy" id="38414"/>
    <lineage>
        <taxon>Eukaryota</taxon>
        <taxon>Viridiplantae</taxon>
        <taxon>Streptophyta</taxon>
        <taxon>Embryophyta</taxon>
        <taxon>Tracheophyta</taxon>
        <taxon>Spermatophyta</taxon>
        <taxon>Magnoliopsida</taxon>
        <taxon>Liliopsida</taxon>
        <taxon>Poales</taxon>
        <taxon>Poaceae</taxon>
        <taxon>PACMAD clade</taxon>
        <taxon>Chloridoideae</taxon>
        <taxon>Eragrostideae</taxon>
        <taxon>Eragrostidinae</taxon>
        <taxon>Eragrostis</taxon>
    </lineage>
</organism>
<sequence length="196" mass="21883">MRRRSHISRRQARDAAGRFSRKVEREPRVVDNPAVVDPVDSEDDVKPEVERGPRVVHMPAVVIAVDSDSDVEPEVVRGPRVVHTPAVVIAVDSDSEVEPVVPTVRAAPSSTRTTKNTHGASSSHYRLNVTKINSKVRRPKYVVTFDKVEIKCTFTDESDDEDPGVVLHTKEIMDKAEEMRLAIKSKMMNGHGMKLK</sequence>
<feature type="compositionally biased region" description="Basic and acidic residues" evidence="1">
    <location>
        <begin position="11"/>
        <end position="29"/>
    </location>
</feature>
<dbReference type="AlphaFoldDB" id="A0A5J9U5Z1"/>
<name>A0A5J9U5Z1_9POAL</name>
<dbReference type="EMBL" id="RWGY01000029">
    <property type="protein sequence ID" value="TVU19069.1"/>
    <property type="molecule type" value="Genomic_DNA"/>
</dbReference>
<dbReference type="Proteomes" id="UP000324897">
    <property type="component" value="Chromosome 7"/>
</dbReference>
<reference evidence="2 3" key="1">
    <citation type="journal article" date="2019" name="Sci. Rep.">
        <title>A high-quality genome of Eragrostis curvula grass provides insights into Poaceae evolution and supports new strategies to enhance forage quality.</title>
        <authorList>
            <person name="Carballo J."/>
            <person name="Santos B.A.C.M."/>
            <person name="Zappacosta D."/>
            <person name="Garbus I."/>
            <person name="Selva J.P."/>
            <person name="Gallo C.A."/>
            <person name="Diaz A."/>
            <person name="Albertini E."/>
            <person name="Caccamo M."/>
            <person name="Echenique V."/>
        </authorList>
    </citation>
    <scope>NUCLEOTIDE SEQUENCE [LARGE SCALE GENOMIC DNA]</scope>
    <source>
        <strain evidence="3">cv. Victoria</strain>
        <tissue evidence="2">Leaf</tissue>
    </source>
</reference>
<protein>
    <submittedName>
        <fullName evidence="2">Uncharacterized protein</fullName>
    </submittedName>
</protein>